<gene>
    <name evidence="1" type="ORF">G3I70_03415</name>
    <name evidence="2" type="ORF">G3I70_08405</name>
</gene>
<dbReference type="AlphaFoldDB" id="A0A6L9QAJ3"/>
<accession>A0A6L9QAJ3</accession>
<evidence type="ECO:0000313" key="2">
    <source>
        <dbReference type="EMBL" id="NEA22509.1"/>
    </source>
</evidence>
<organism evidence="2 3">
    <name type="scientific">Actinomadura bangladeshensis</name>
    <dbReference type="NCBI Taxonomy" id="453573"/>
    <lineage>
        <taxon>Bacteria</taxon>
        <taxon>Bacillati</taxon>
        <taxon>Actinomycetota</taxon>
        <taxon>Actinomycetes</taxon>
        <taxon>Streptosporangiales</taxon>
        <taxon>Thermomonosporaceae</taxon>
        <taxon>Actinomadura</taxon>
    </lineage>
</organism>
<dbReference type="EMBL" id="JAAGLI010000093">
    <property type="protein sequence ID" value="NEA21549.1"/>
    <property type="molecule type" value="Genomic_DNA"/>
</dbReference>
<dbReference type="RefSeq" id="WP_163053176.1">
    <property type="nucleotide sequence ID" value="NZ_JAAGLI010000093.1"/>
</dbReference>
<name>A0A6L9QAJ3_9ACTN</name>
<comment type="caution">
    <text evidence="2">The sequence shown here is derived from an EMBL/GenBank/DDBJ whole genome shotgun (WGS) entry which is preliminary data.</text>
</comment>
<evidence type="ECO:0000313" key="1">
    <source>
        <dbReference type="EMBL" id="NEA21549.1"/>
    </source>
</evidence>
<protein>
    <submittedName>
        <fullName evidence="2">Uncharacterized protein</fullName>
    </submittedName>
</protein>
<evidence type="ECO:0000313" key="3">
    <source>
        <dbReference type="Proteomes" id="UP000475532"/>
    </source>
</evidence>
<dbReference type="EMBL" id="JAAGLI010000213">
    <property type="protein sequence ID" value="NEA22509.1"/>
    <property type="molecule type" value="Genomic_DNA"/>
</dbReference>
<reference evidence="2 3" key="1">
    <citation type="submission" date="2020-01" db="EMBL/GenBank/DDBJ databases">
        <title>Insect and environment-associated Actinomycetes.</title>
        <authorList>
            <person name="Currrie C."/>
            <person name="Chevrette M."/>
            <person name="Carlson C."/>
            <person name="Stubbendieck R."/>
            <person name="Wendt-Pienkowski E."/>
        </authorList>
    </citation>
    <scope>NUCLEOTIDE SEQUENCE [LARGE SCALE GENOMIC DNA]</scope>
    <source>
        <strain evidence="2 3">SID10258</strain>
    </source>
</reference>
<dbReference type="Proteomes" id="UP000475532">
    <property type="component" value="Unassembled WGS sequence"/>
</dbReference>
<sequence length="124" mass="13681">MWVAKVSDGEQDVATYGPFKNEAEGARFARFLTEEVDPARVEYSDYAPGEVSSPVAELLAWRDSLKVRPGERDARIREVHARLVEEAANGDGRDRVGLSKAAMYLAEAWYGHKPADPYAPLDGA</sequence>
<proteinExistence type="predicted"/>